<dbReference type="AlphaFoldDB" id="A0A2P5DBF9"/>
<reference evidence="2" key="1">
    <citation type="submission" date="2016-06" db="EMBL/GenBank/DDBJ databases">
        <title>Parallel loss of symbiosis genes in relatives of nitrogen-fixing non-legume Parasponia.</title>
        <authorList>
            <person name="Van Velzen R."/>
            <person name="Holmer R."/>
            <person name="Bu F."/>
            <person name="Rutten L."/>
            <person name="Van Zeijl A."/>
            <person name="Liu W."/>
            <person name="Santuari L."/>
            <person name="Cao Q."/>
            <person name="Sharma T."/>
            <person name="Shen D."/>
            <person name="Roswanjaya Y."/>
            <person name="Wardhani T."/>
            <person name="Kalhor M.S."/>
            <person name="Jansen J."/>
            <person name="Van den Hoogen J."/>
            <person name="Gungor B."/>
            <person name="Hartog M."/>
            <person name="Hontelez J."/>
            <person name="Verver J."/>
            <person name="Yang W.-C."/>
            <person name="Schijlen E."/>
            <person name="Repin R."/>
            <person name="Schilthuizen M."/>
            <person name="Schranz E."/>
            <person name="Heidstra R."/>
            <person name="Miyata K."/>
            <person name="Fedorova E."/>
            <person name="Kohlen W."/>
            <person name="Bisseling T."/>
            <person name="Smit S."/>
            <person name="Geurts R."/>
        </authorList>
    </citation>
    <scope>NUCLEOTIDE SEQUENCE [LARGE SCALE GENOMIC DNA]</scope>
    <source>
        <strain evidence="2">cv. WU1-14</strain>
    </source>
</reference>
<proteinExistence type="predicted"/>
<dbReference type="Proteomes" id="UP000237105">
    <property type="component" value="Unassembled WGS sequence"/>
</dbReference>
<accession>A0A2P5DBF9</accession>
<comment type="caution">
    <text evidence="1">The sequence shown here is derived from an EMBL/GenBank/DDBJ whole genome shotgun (WGS) entry which is preliminary data.</text>
</comment>
<dbReference type="EMBL" id="JXTB01000049">
    <property type="protein sequence ID" value="PON70633.1"/>
    <property type="molecule type" value="Genomic_DNA"/>
</dbReference>
<organism evidence="1 2">
    <name type="scientific">Parasponia andersonii</name>
    <name type="common">Sponia andersonii</name>
    <dbReference type="NCBI Taxonomy" id="3476"/>
    <lineage>
        <taxon>Eukaryota</taxon>
        <taxon>Viridiplantae</taxon>
        <taxon>Streptophyta</taxon>
        <taxon>Embryophyta</taxon>
        <taxon>Tracheophyta</taxon>
        <taxon>Spermatophyta</taxon>
        <taxon>Magnoliopsida</taxon>
        <taxon>eudicotyledons</taxon>
        <taxon>Gunneridae</taxon>
        <taxon>Pentapetalae</taxon>
        <taxon>rosids</taxon>
        <taxon>fabids</taxon>
        <taxon>Rosales</taxon>
        <taxon>Cannabaceae</taxon>
        <taxon>Parasponia</taxon>
    </lineage>
</organism>
<keyword evidence="2" id="KW-1185">Reference proteome</keyword>
<sequence length="137" mass="16399">MCAGARIIRRGLRFSEMVLRNSSRRANRRGRPRRRLGARQTSTLTYSRRWRLVRRKWRRRKRIATKHMRIRATPVRINSTGHVFMLNAFPQGTSEYQRGTNTMLAYNVKWRFVAAMDSSLLQHSQELYVHHYVVLDQ</sequence>
<evidence type="ECO:0000313" key="2">
    <source>
        <dbReference type="Proteomes" id="UP000237105"/>
    </source>
</evidence>
<gene>
    <name evidence="1" type="ORF">PanWU01x14_080070</name>
</gene>
<keyword evidence="1" id="KW-0167">Capsid protein</keyword>
<name>A0A2P5DBF9_PARAD</name>
<evidence type="ECO:0000313" key="1">
    <source>
        <dbReference type="EMBL" id="PON70633.1"/>
    </source>
</evidence>
<keyword evidence="1" id="KW-0946">Virion</keyword>
<protein>
    <submittedName>
        <fullName evidence="1">Geminivirus AR1/BR1 coat protein</fullName>
    </submittedName>
</protein>